<keyword evidence="4" id="KW-0479">Metal-binding</keyword>
<dbReference type="InterPro" id="IPR013022">
    <property type="entry name" value="Xyl_isomerase-like_TIM-brl"/>
</dbReference>
<dbReference type="GO" id="GO:0008833">
    <property type="term" value="F:deoxyribonuclease IV (phage-T4-induced) activity"/>
    <property type="evidence" value="ECO:0007669"/>
    <property type="project" value="UniProtKB-EC"/>
</dbReference>
<evidence type="ECO:0000256" key="5">
    <source>
        <dbReference type="ARBA" id="ARBA00022763"/>
    </source>
</evidence>
<evidence type="ECO:0000256" key="1">
    <source>
        <dbReference type="ARBA" id="ARBA00001947"/>
    </source>
</evidence>
<name>A0ABW2V920_9BACL</name>
<dbReference type="PROSITE" id="PS00731">
    <property type="entry name" value="AP_NUCLEASE_F2_3"/>
    <property type="match status" value="1"/>
</dbReference>
<evidence type="ECO:0000256" key="2">
    <source>
        <dbReference type="ARBA" id="ARBA00005340"/>
    </source>
</evidence>
<dbReference type="PROSITE" id="PS00730">
    <property type="entry name" value="AP_NUCLEASE_F2_2"/>
    <property type="match status" value="1"/>
</dbReference>
<protein>
    <submittedName>
        <fullName evidence="10">Deoxyribonuclease IV</fullName>
        <ecNumber evidence="10">3.1.21.2</ecNumber>
    </submittedName>
</protein>
<comment type="similarity">
    <text evidence="2">Belongs to the AP endonuclease 2 family.</text>
</comment>
<sequence>MRLWSGLSRWSGEEGGEAAMRLGAHVSIGGGYAQAARRAIAAGCDVYQYFPKNPRGLSVKVPAASDMAACAAICRDNGIASVAHTAYPVNLAYDPDDVRREAVVRTLVNDLYIAEGCGSMGVVVHFGVYSGADPLTGYRNIVLSLDETLRRYEGPARLLIENQAGDRSDFGMTIEEMVRIRELCAGRDRIGFCLDTCHAFASGLWSNDEPGFARLAEHGDQLGYWPLVGVIHLNDSRYPCGSRKDRHANVGSGHIGWERMLELLAFAGRRSIPLVLETPGSADRRTAGHAGEIAEIRRRTEDMR</sequence>
<evidence type="ECO:0000256" key="3">
    <source>
        <dbReference type="ARBA" id="ARBA00022722"/>
    </source>
</evidence>
<comment type="caution">
    <text evidence="10">The sequence shown here is derived from an EMBL/GenBank/DDBJ whole genome shotgun (WGS) entry which is preliminary data.</text>
</comment>
<dbReference type="PROSITE" id="PS51432">
    <property type="entry name" value="AP_NUCLEASE_F2_4"/>
    <property type="match status" value="1"/>
</dbReference>
<keyword evidence="6 10" id="KW-0378">Hydrolase</keyword>
<accession>A0ABW2V920</accession>
<evidence type="ECO:0000259" key="9">
    <source>
        <dbReference type="Pfam" id="PF01261"/>
    </source>
</evidence>
<reference evidence="11" key="1">
    <citation type="journal article" date="2019" name="Int. J. Syst. Evol. Microbiol.">
        <title>The Global Catalogue of Microorganisms (GCM) 10K type strain sequencing project: providing services to taxonomists for standard genome sequencing and annotation.</title>
        <authorList>
            <consortium name="The Broad Institute Genomics Platform"/>
            <consortium name="The Broad Institute Genome Sequencing Center for Infectious Disease"/>
            <person name="Wu L."/>
            <person name="Ma J."/>
        </authorList>
    </citation>
    <scope>NUCLEOTIDE SEQUENCE [LARGE SCALE GENOMIC DNA]</scope>
    <source>
        <strain evidence="11">JCM 18657</strain>
    </source>
</reference>
<dbReference type="EC" id="3.1.21.2" evidence="10"/>
<dbReference type="Proteomes" id="UP001596528">
    <property type="component" value="Unassembled WGS sequence"/>
</dbReference>
<gene>
    <name evidence="10" type="ORF">ACFQWB_12770</name>
</gene>
<dbReference type="NCBIfam" id="TIGR00587">
    <property type="entry name" value="nfo"/>
    <property type="match status" value="1"/>
</dbReference>
<organism evidence="10 11">
    <name type="scientific">Paenibacillus thermoaerophilus</name>
    <dbReference type="NCBI Taxonomy" id="1215385"/>
    <lineage>
        <taxon>Bacteria</taxon>
        <taxon>Bacillati</taxon>
        <taxon>Bacillota</taxon>
        <taxon>Bacilli</taxon>
        <taxon>Bacillales</taxon>
        <taxon>Paenibacillaceae</taxon>
        <taxon>Paenibacillus</taxon>
    </lineage>
</organism>
<dbReference type="Pfam" id="PF01261">
    <property type="entry name" value="AP_endonuc_2"/>
    <property type="match status" value="1"/>
</dbReference>
<keyword evidence="5" id="KW-0227">DNA damage</keyword>
<keyword evidence="7" id="KW-0862">Zinc</keyword>
<dbReference type="SMART" id="SM00518">
    <property type="entry name" value="AP2Ec"/>
    <property type="match status" value="1"/>
</dbReference>
<evidence type="ECO:0000256" key="7">
    <source>
        <dbReference type="ARBA" id="ARBA00022833"/>
    </source>
</evidence>
<evidence type="ECO:0000256" key="6">
    <source>
        <dbReference type="ARBA" id="ARBA00022801"/>
    </source>
</evidence>
<keyword evidence="11" id="KW-1185">Reference proteome</keyword>
<dbReference type="Gene3D" id="3.20.20.150">
    <property type="entry name" value="Divalent-metal-dependent TIM barrel enzymes"/>
    <property type="match status" value="1"/>
</dbReference>
<dbReference type="RefSeq" id="WP_379253063.1">
    <property type="nucleotide sequence ID" value="NZ_JBHTGQ010000028.1"/>
</dbReference>
<dbReference type="InterPro" id="IPR018246">
    <property type="entry name" value="AP_endonuc_F2_Zn_BS"/>
</dbReference>
<dbReference type="InterPro" id="IPR036237">
    <property type="entry name" value="Xyl_isomerase-like_sf"/>
</dbReference>
<evidence type="ECO:0000256" key="8">
    <source>
        <dbReference type="ARBA" id="ARBA00023204"/>
    </source>
</evidence>
<feature type="domain" description="Xylose isomerase-like TIM barrel" evidence="9">
    <location>
        <begin position="37"/>
        <end position="284"/>
    </location>
</feature>
<dbReference type="EMBL" id="JBHTGQ010000028">
    <property type="protein sequence ID" value="MFC7750793.1"/>
    <property type="molecule type" value="Genomic_DNA"/>
</dbReference>
<keyword evidence="3" id="KW-0540">Nuclease</keyword>
<proteinExistence type="inferred from homology"/>
<comment type="cofactor">
    <cofactor evidence="1">
        <name>Zn(2+)</name>
        <dbReference type="ChEBI" id="CHEBI:29105"/>
    </cofactor>
</comment>
<dbReference type="InterPro" id="IPR001719">
    <property type="entry name" value="AP_endonuc_2"/>
</dbReference>
<dbReference type="PANTHER" id="PTHR21445">
    <property type="entry name" value="ENDONUCLEASE IV ENDODEOXYRIBONUCLEASE IV"/>
    <property type="match status" value="1"/>
</dbReference>
<keyword evidence="8" id="KW-0234">DNA repair</keyword>
<dbReference type="SUPFAM" id="SSF51658">
    <property type="entry name" value="Xylose isomerase-like"/>
    <property type="match status" value="1"/>
</dbReference>
<evidence type="ECO:0000313" key="11">
    <source>
        <dbReference type="Proteomes" id="UP001596528"/>
    </source>
</evidence>
<dbReference type="PANTHER" id="PTHR21445:SF0">
    <property type="entry name" value="APURINIC-APYRIMIDINIC ENDONUCLEASE"/>
    <property type="match status" value="1"/>
</dbReference>
<evidence type="ECO:0000313" key="10">
    <source>
        <dbReference type="EMBL" id="MFC7750793.1"/>
    </source>
</evidence>
<evidence type="ECO:0000256" key="4">
    <source>
        <dbReference type="ARBA" id="ARBA00022723"/>
    </source>
</evidence>